<organism evidence="1">
    <name type="scientific">Timema shepardi</name>
    <name type="common">Walking stick</name>
    <dbReference type="NCBI Taxonomy" id="629360"/>
    <lineage>
        <taxon>Eukaryota</taxon>
        <taxon>Metazoa</taxon>
        <taxon>Ecdysozoa</taxon>
        <taxon>Arthropoda</taxon>
        <taxon>Hexapoda</taxon>
        <taxon>Insecta</taxon>
        <taxon>Pterygota</taxon>
        <taxon>Neoptera</taxon>
        <taxon>Polyneoptera</taxon>
        <taxon>Phasmatodea</taxon>
        <taxon>Timematodea</taxon>
        <taxon>Timematoidea</taxon>
        <taxon>Timematidae</taxon>
        <taxon>Timema</taxon>
    </lineage>
</organism>
<accession>A0A7R9AVI6</accession>
<name>A0A7R9AVI6_TIMSH</name>
<protein>
    <submittedName>
        <fullName evidence="1">Uncharacterized protein</fullName>
    </submittedName>
</protein>
<dbReference type="AlphaFoldDB" id="A0A7R9AVI6"/>
<reference evidence="1" key="1">
    <citation type="submission" date="2020-11" db="EMBL/GenBank/DDBJ databases">
        <authorList>
            <person name="Tran Van P."/>
        </authorList>
    </citation>
    <scope>NUCLEOTIDE SEQUENCE</scope>
</reference>
<evidence type="ECO:0000313" key="1">
    <source>
        <dbReference type="EMBL" id="CAD7261363.1"/>
    </source>
</evidence>
<sequence>MENNNKESFKLLAVSSSNSDSEVPEFVLAPTPTRKKRLKRLNLEEVSLHLRGGRVENHSVKITPSSPDRDSNLGLPVLGSLTQHKSSVLANYSTKEKPSPVHPTEIRTSISPSSAVELNTTSALANYATEADVLEAHLVHVAAPNPATVEVGRWDSVSLWYCCFAGSSHSPGSLSSCMLSSGTSTRMCVETSLVFRSTLVCRGGELGIPCNHSPERHALLLNKNMNKLSTARKITPPFPGSWRQKFRNSALGATTVPRSIDSLVAQRDPRGGVLISYPG</sequence>
<gene>
    <name evidence="1" type="ORF">TSIB3V08_LOCUS5504</name>
</gene>
<proteinExistence type="predicted"/>
<dbReference type="EMBL" id="OC002154">
    <property type="protein sequence ID" value="CAD7261363.1"/>
    <property type="molecule type" value="Genomic_DNA"/>
</dbReference>